<sequence length="102" mass="11739">MKNFKFYIITTLLWIFIFPITGICGLAFMASGVITLIAGIFNFVLKMFGINLGFVRMFNYDFGNLTELFICVAIGIILYFIGAMLWKLTKQLFNWSKTQKLV</sequence>
<gene>
    <name evidence="2" type="ORF">C5Q98_02710</name>
</gene>
<name>A0A2S0KMI6_9FIRM</name>
<dbReference type="Proteomes" id="UP000237947">
    <property type="component" value="Chromosome"/>
</dbReference>
<accession>A0A2S0KMI6</accession>
<protein>
    <submittedName>
        <fullName evidence="2">Uncharacterized protein</fullName>
    </submittedName>
</protein>
<keyword evidence="3" id="KW-1185">Reference proteome</keyword>
<organism evidence="2 3">
    <name type="scientific">Fastidiosipila sanguinis</name>
    <dbReference type="NCBI Taxonomy" id="236753"/>
    <lineage>
        <taxon>Bacteria</taxon>
        <taxon>Bacillati</taxon>
        <taxon>Bacillota</taxon>
        <taxon>Clostridia</taxon>
        <taxon>Eubacteriales</taxon>
        <taxon>Oscillospiraceae</taxon>
        <taxon>Fastidiosipila</taxon>
    </lineage>
</organism>
<dbReference type="OrthoDB" id="2867550at2"/>
<evidence type="ECO:0000313" key="3">
    <source>
        <dbReference type="Proteomes" id="UP000237947"/>
    </source>
</evidence>
<feature type="transmembrane region" description="Helical" evidence="1">
    <location>
        <begin position="12"/>
        <end position="45"/>
    </location>
</feature>
<keyword evidence="1" id="KW-0472">Membrane</keyword>
<feature type="transmembrane region" description="Helical" evidence="1">
    <location>
        <begin position="65"/>
        <end position="86"/>
    </location>
</feature>
<dbReference type="RefSeq" id="WP_106012194.1">
    <property type="nucleotide sequence ID" value="NZ_CP027226.1"/>
</dbReference>
<proteinExistence type="predicted"/>
<evidence type="ECO:0000313" key="2">
    <source>
        <dbReference type="EMBL" id="AVM42209.1"/>
    </source>
</evidence>
<dbReference type="KEGG" id="fsa:C5Q98_02710"/>
<keyword evidence="1" id="KW-1133">Transmembrane helix</keyword>
<dbReference type="AlphaFoldDB" id="A0A2S0KMI6"/>
<dbReference type="EMBL" id="CP027226">
    <property type="protein sequence ID" value="AVM42209.1"/>
    <property type="molecule type" value="Genomic_DNA"/>
</dbReference>
<reference evidence="3" key="1">
    <citation type="submission" date="2018-02" db="EMBL/GenBank/DDBJ databases">
        <authorList>
            <person name="Holder M.E."/>
            <person name="Ajami N.J."/>
            <person name="Petrosino J.F."/>
        </authorList>
    </citation>
    <scope>NUCLEOTIDE SEQUENCE [LARGE SCALE GENOMIC DNA]</scope>
    <source>
        <strain evidence="3">CCUG 47711</strain>
    </source>
</reference>
<evidence type="ECO:0000256" key="1">
    <source>
        <dbReference type="SAM" id="Phobius"/>
    </source>
</evidence>
<keyword evidence="1" id="KW-0812">Transmembrane</keyword>